<evidence type="ECO:0000256" key="5">
    <source>
        <dbReference type="SAM" id="SignalP"/>
    </source>
</evidence>
<proteinExistence type="predicted"/>
<comment type="catalytic activity">
    <reaction evidence="1">
        <text>Hydrolyzes the link between N-acetylmuramoyl residues and L-amino acid residues in certain cell-wall glycopeptides.</text>
        <dbReference type="EC" id="3.5.1.28"/>
    </reaction>
</comment>
<dbReference type="STRING" id="469383.Cwoe_4028"/>
<dbReference type="GO" id="GO:0071555">
    <property type="term" value="P:cell wall organization"/>
    <property type="evidence" value="ECO:0007669"/>
    <property type="project" value="UniProtKB-KW"/>
</dbReference>
<dbReference type="GO" id="GO:0009254">
    <property type="term" value="P:peptidoglycan turnover"/>
    <property type="evidence" value="ECO:0007669"/>
    <property type="project" value="TreeGrafter"/>
</dbReference>
<dbReference type="KEGG" id="cwo:Cwoe_4028"/>
<evidence type="ECO:0000256" key="2">
    <source>
        <dbReference type="ARBA" id="ARBA00011901"/>
    </source>
</evidence>
<dbReference type="PANTHER" id="PTHR30417">
    <property type="entry name" value="N-ACETYLMURAMOYL-L-ALANINE AMIDASE AMID"/>
    <property type="match status" value="1"/>
</dbReference>
<dbReference type="eggNOG" id="COG3023">
    <property type="taxonomic scope" value="Bacteria"/>
</dbReference>
<dbReference type="GO" id="GO:0009253">
    <property type="term" value="P:peptidoglycan catabolic process"/>
    <property type="evidence" value="ECO:0007669"/>
    <property type="project" value="InterPro"/>
</dbReference>
<feature type="chain" id="PRO_5038418864" description="N-acetylmuramoyl-L-alanine amidase" evidence="5">
    <location>
        <begin position="20"/>
        <end position="210"/>
    </location>
</feature>
<keyword evidence="4" id="KW-0961">Cell wall biogenesis/degradation</keyword>
<dbReference type="EMBL" id="CP001854">
    <property type="protein sequence ID" value="ADB52445.1"/>
    <property type="molecule type" value="Genomic_DNA"/>
</dbReference>
<keyword evidence="8" id="KW-1185">Reference proteome</keyword>
<dbReference type="CDD" id="cd06583">
    <property type="entry name" value="PGRP"/>
    <property type="match status" value="1"/>
</dbReference>
<accession>D3F4I8</accession>
<sequence length="210" mass="23646" precursor="true">MLAPLLALIPALAAPAPQAVEPPAITRRFIPLTAQRRADTAAYAKRHYGRATSEIARPLTIVEHYTVNDSVDATWRTFAPNVADPELHELPGTCAQFAIARNGRIVQFTPVTFLCRHTVGLNWAAIGIEHVGYSEREILSNPAQLRASLRLTRWLRCRYEIPVRDVIGHAESLSSPYHRERVPALRTQTHGDWQPWAMRRYRALVREAGC</sequence>
<feature type="domain" description="N-acetylmuramoyl-L-alanine amidase" evidence="6">
    <location>
        <begin position="48"/>
        <end position="177"/>
    </location>
</feature>
<dbReference type="EC" id="3.5.1.28" evidence="2"/>
<keyword evidence="3" id="KW-0378">Hydrolase</keyword>
<dbReference type="AlphaFoldDB" id="D3F4I8"/>
<gene>
    <name evidence="7" type="ordered locus">Cwoe_4028</name>
</gene>
<dbReference type="Pfam" id="PF01510">
    <property type="entry name" value="Amidase_2"/>
    <property type="match status" value="1"/>
</dbReference>
<evidence type="ECO:0000259" key="6">
    <source>
        <dbReference type="SMART" id="SM00644"/>
    </source>
</evidence>
<keyword evidence="5" id="KW-0732">Signal</keyword>
<dbReference type="HOGENOM" id="CLU_101772_0_0_11"/>
<dbReference type="SUPFAM" id="SSF55846">
    <property type="entry name" value="N-acetylmuramoyl-L-alanine amidase-like"/>
    <property type="match status" value="1"/>
</dbReference>
<protein>
    <recommendedName>
        <fullName evidence="2">N-acetylmuramoyl-L-alanine amidase</fullName>
        <ecNumber evidence="2">3.5.1.28</ecNumber>
    </recommendedName>
</protein>
<reference evidence="7 8" key="1">
    <citation type="journal article" date="2010" name="Stand. Genomic Sci.">
        <title>Complete genome sequence of Conexibacter woesei type strain (ID131577).</title>
        <authorList>
            <person name="Pukall R."/>
            <person name="Lapidus A."/>
            <person name="Glavina Del Rio T."/>
            <person name="Copeland A."/>
            <person name="Tice H."/>
            <person name="Cheng J.-F."/>
            <person name="Lucas S."/>
            <person name="Chen F."/>
            <person name="Nolan M."/>
            <person name="Bruce D."/>
            <person name="Goodwin L."/>
            <person name="Pitluck S."/>
            <person name="Mavromatis K."/>
            <person name="Ivanova N."/>
            <person name="Ovchinnikova G."/>
            <person name="Pati A."/>
            <person name="Chen A."/>
            <person name="Palaniappan K."/>
            <person name="Land M."/>
            <person name="Hauser L."/>
            <person name="Chang Y.-J."/>
            <person name="Jeffries C.D."/>
            <person name="Chain P."/>
            <person name="Meincke L."/>
            <person name="Sims D."/>
            <person name="Brettin T."/>
            <person name="Detter J.C."/>
            <person name="Rohde M."/>
            <person name="Goeker M."/>
            <person name="Bristow J."/>
            <person name="Eisen J.A."/>
            <person name="Markowitz V."/>
            <person name="Kyrpides N.C."/>
            <person name="Klenk H.-P."/>
            <person name="Hugenholtz P."/>
        </authorList>
    </citation>
    <scope>NUCLEOTIDE SEQUENCE [LARGE SCALE GENOMIC DNA]</scope>
    <source>
        <strain evidence="8">DSM 14684 / CIP 108061 / JCM 11494 / NBRC 100937 / ID131577</strain>
    </source>
</reference>
<dbReference type="SMART" id="SM00644">
    <property type="entry name" value="Ami_2"/>
    <property type="match status" value="1"/>
</dbReference>
<dbReference type="Proteomes" id="UP000008229">
    <property type="component" value="Chromosome"/>
</dbReference>
<dbReference type="RefSeq" id="WP_012935496.1">
    <property type="nucleotide sequence ID" value="NC_013739.1"/>
</dbReference>
<evidence type="ECO:0000256" key="1">
    <source>
        <dbReference type="ARBA" id="ARBA00001561"/>
    </source>
</evidence>
<organism evidence="7 8">
    <name type="scientific">Conexibacter woesei (strain DSM 14684 / CCUG 47730 / CIP 108061 / JCM 11494 / NBRC 100937 / ID131577)</name>
    <dbReference type="NCBI Taxonomy" id="469383"/>
    <lineage>
        <taxon>Bacteria</taxon>
        <taxon>Bacillati</taxon>
        <taxon>Actinomycetota</taxon>
        <taxon>Thermoleophilia</taxon>
        <taxon>Solirubrobacterales</taxon>
        <taxon>Conexibacteraceae</taxon>
        <taxon>Conexibacter</taxon>
    </lineage>
</organism>
<dbReference type="InterPro" id="IPR051206">
    <property type="entry name" value="NAMLAA_amidase_2"/>
</dbReference>
<name>D3F4I8_CONWI</name>
<dbReference type="InterPro" id="IPR002502">
    <property type="entry name" value="Amidase_domain"/>
</dbReference>
<reference evidence="8" key="2">
    <citation type="submission" date="2010-01" db="EMBL/GenBank/DDBJ databases">
        <title>The complete genome of Conexibacter woesei DSM 14684.</title>
        <authorList>
            <consortium name="US DOE Joint Genome Institute (JGI-PGF)"/>
            <person name="Lucas S."/>
            <person name="Copeland A."/>
            <person name="Lapidus A."/>
            <person name="Glavina del Rio T."/>
            <person name="Dalin E."/>
            <person name="Tice H."/>
            <person name="Bruce D."/>
            <person name="Goodwin L."/>
            <person name="Pitluck S."/>
            <person name="Kyrpides N."/>
            <person name="Mavromatis K."/>
            <person name="Ivanova N."/>
            <person name="Mikhailova N."/>
            <person name="Chertkov O."/>
            <person name="Brettin T."/>
            <person name="Detter J.C."/>
            <person name="Han C."/>
            <person name="Larimer F."/>
            <person name="Land M."/>
            <person name="Hauser L."/>
            <person name="Markowitz V."/>
            <person name="Cheng J.-F."/>
            <person name="Hugenholtz P."/>
            <person name="Woyke T."/>
            <person name="Wu D."/>
            <person name="Pukall R."/>
            <person name="Steenblock K."/>
            <person name="Schneider S."/>
            <person name="Klenk H.-P."/>
            <person name="Eisen J.A."/>
        </authorList>
    </citation>
    <scope>NUCLEOTIDE SEQUENCE [LARGE SCALE GENOMIC DNA]</scope>
    <source>
        <strain evidence="8">DSM 14684 / CIP 108061 / JCM 11494 / NBRC 100937 / ID131577</strain>
    </source>
</reference>
<evidence type="ECO:0000313" key="8">
    <source>
        <dbReference type="Proteomes" id="UP000008229"/>
    </source>
</evidence>
<dbReference type="GO" id="GO:0008745">
    <property type="term" value="F:N-acetylmuramoyl-L-alanine amidase activity"/>
    <property type="evidence" value="ECO:0007669"/>
    <property type="project" value="UniProtKB-EC"/>
</dbReference>
<feature type="signal peptide" evidence="5">
    <location>
        <begin position="1"/>
        <end position="19"/>
    </location>
</feature>
<dbReference type="OrthoDB" id="9794842at2"/>
<dbReference type="InterPro" id="IPR036505">
    <property type="entry name" value="Amidase/PGRP_sf"/>
</dbReference>
<evidence type="ECO:0000256" key="4">
    <source>
        <dbReference type="ARBA" id="ARBA00023316"/>
    </source>
</evidence>
<evidence type="ECO:0000313" key="7">
    <source>
        <dbReference type="EMBL" id="ADB52445.1"/>
    </source>
</evidence>
<evidence type="ECO:0000256" key="3">
    <source>
        <dbReference type="ARBA" id="ARBA00022801"/>
    </source>
</evidence>
<dbReference type="Gene3D" id="3.40.80.10">
    <property type="entry name" value="Peptidoglycan recognition protein-like"/>
    <property type="match status" value="1"/>
</dbReference>
<dbReference type="PANTHER" id="PTHR30417:SF1">
    <property type="entry name" value="N-ACETYLMURAMOYL-L-ALANINE AMIDASE AMID"/>
    <property type="match status" value="1"/>
</dbReference>